<reference evidence="1" key="1">
    <citation type="submission" date="2022-11" db="EMBL/GenBank/DDBJ databases">
        <title>Genome Sequence of Boeremia exigua.</title>
        <authorList>
            <person name="Buettner E."/>
        </authorList>
    </citation>
    <scope>NUCLEOTIDE SEQUENCE</scope>
    <source>
        <strain evidence="1">CU02</strain>
    </source>
</reference>
<accession>A0ACC2HTU5</accession>
<evidence type="ECO:0000313" key="2">
    <source>
        <dbReference type="Proteomes" id="UP001153331"/>
    </source>
</evidence>
<protein>
    <submittedName>
        <fullName evidence="1">Uncharacterized protein</fullName>
    </submittedName>
</protein>
<sequence>MGDCDGSQQTEKRGESTGERESQDTKIKQEAPSRYDTRTATYIPSPPPGNSPEITNYMASLTLEQREMVSEFIQATKEPVSIAVQALQDSEWDLLDAVSRFGEDVEQENEDDLDSSTPAITPIRSRNGPVPPPRSRAIDKPHLYLQALFNTTKNNGKDYPKSLRAIFFEPISLSHSPVTDDTPSAPMFASPGDEKMWYTGFMRPFEKQAVLATVAALNLLLSTESFQTWTRTRQCLMGNAEEEDIAHEDCVWAPRFVIKFRNFGENSETRLIGHIEFLAGRPGALSEAYRLRKTAKWGSLRCVLGDISQWMLMNNHRYSFLASSDEIMFLRMDVKTIKVKDRERSLVPKAVLCEPWLHYSEPMKISDAFDAKEKKITTRMGIFHLFWLALQSDYTWRLPDEIGNCLEYAMFTGDQENLKQRPPQIPESSPRKKARKSI</sequence>
<dbReference type="EMBL" id="JAPHNI010001258">
    <property type="protein sequence ID" value="KAJ8106143.1"/>
    <property type="molecule type" value="Genomic_DNA"/>
</dbReference>
<name>A0ACC2HTU5_9PLEO</name>
<proteinExistence type="predicted"/>
<gene>
    <name evidence="1" type="ORF">OPT61_g9736</name>
</gene>
<keyword evidence="2" id="KW-1185">Reference proteome</keyword>
<dbReference type="Proteomes" id="UP001153331">
    <property type="component" value="Unassembled WGS sequence"/>
</dbReference>
<evidence type="ECO:0000313" key="1">
    <source>
        <dbReference type="EMBL" id="KAJ8106143.1"/>
    </source>
</evidence>
<organism evidence="1 2">
    <name type="scientific">Boeremia exigua</name>
    <dbReference type="NCBI Taxonomy" id="749465"/>
    <lineage>
        <taxon>Eukaryota</taxon>
        <taxon>Fungi</taxon>
        <taxon>Dikarya</taxon>
        <taxon>Ascomycota</taxon>
        <taxon>Pezizomycotina</taxon>
        <taxon>Dothideomycetes</taxon>
        <taxon>Pleosporomycetidae</taxon>
        <taxon>Pleosporales</taxon>
        <taxon>Pleosporineae</taxon>
        <taxon>Didymellaceae</taxon>
        <taxon>Boeremia</taxon>
    </lineage>
</organism>
<comment type="caution">
    <text evidence="1">The sequence shown here is derived from an EMBL/GenBank/DDBJ whole genome shotgun (WGS) entry which is preliminary data.</text>
</comment>